<feature type="region of interest" description="Disordered" evidence="1">
    <location>
        <begin position="1"/>
        <end position="32"/>
    </location>
</feature>
<feature type="region of interest" description="Disordered" evidence="1">
    <location>
        <begin position="274"/>
        <end position="294"/>
    </location>
</feature>
<feature type="region of interest" description="Disordered" evidence="1">
    <location>
        <begin position="640"/>
        <end position="713"/>
    </location>
</feature>
<dbReference type="Proteomes" id="UP000343335">
    <property type="component" value="Unassembled WGS sequence"/>
</dbReference>
<feature type="compositionally biased region" description="Polar residues" evidence="1">
    <location>
        <begin position="121"/>
        <end position="131"/>
    </location>
</feature>
<feature type="region of interest" description="Disordered" evidence="1">
    <location>
        <begin position="110"/>
        <end position="132"/>
    </location>
</feature>
<feature type="compositionally biased region" description="Polar residues" evidence="1">
    <location>
        <begin position="646"/>
        <end position="660"/>
    </location>
</feature>
<sequence>MPHALHHSPRHFTPHYGLSPARQHRASSAGVSDSFHVTFRRARYAHRTAHHTHDVPQTTCASSAAQRAPGIWPAAFAVLFVANLVSPGAGAIPRRHLVADTNDDNYFLSQPGSGQALAPQTEASANGTSTPDDVDIRLVERTYLKTDYTLLDLLRIIAASRAPFEEFGASLGDAYEVFADESIARETRKSVKRGGKVLDLSTSLIPQVRLSRIPGDVSYVAAQQIEGKPPVGEDMVMLTRVLDPRAWQGSQQTEVAAPRVAASDAETLHLPIEPKPHAGQGQAQVIRRPPPSDAQALDVDGLRREADTLSAAPIEAPASSPTIAGEREYLVGYEQTISADRLPPGDARRVTLIDGHHYLSGDNGYYRVTKGAHENVWFVDAPRHDKAQVPVTLNPETREWRADAPLRLCGGGCGQSKNIPGSDSIVDEWMTIAAAISHLPEIDTQDAIHTAFGSLSSLQLLRGNRADLRATRDYSIVGHRAALRKAMRNIDREAPLLQQQRETAAATAMYYSDNPHAEAFCQENAEILFHLLIESGVPEERIRMITLNPMNRASHVVVLYTEEEALIDMLHLATPQPAIYGRPDGIGRRVFARAILLTRDSTLILDPWGRAKATGFIESDSDLDIQRQLDEVLATMGHGEGHPFTVSITRPLTGSHQGSRPRSAASAASGSSGSSGNSPMSFGSESNSILNMLIPPDTPSSPDEAPAAGVPER</sequence>
<accession>A0A5E4UBE7</accession>
<name>A0A5E4UBE7_9BURK</name>
<dbReference type="AlphaFoldDB" id="A0A5E4UBE7"/>
<dbReference type="OrthoDB" id="8937167at2"/>
<evidence type="ECO:0000313" key="3">
    <source>
        <dbReference type="Proteomes" id="UP000343335"/>
    </source>
</evidence>
<reference evidence="2 3" key="1">
    <citation type="submission" date="2019-08" db="EMBL/GenBank/DDBJ databases">
        <authorList>
            <person name="Peeters C."/>
        </authorList>
    </citation>
    <scope>NUCLEOTIDE SEQUENCE [LARGE SCALE GENOMIC DNA]</scope>
    <source>
        <strain evidence="2 3">LMG 31010</strain>
    </source>
</reference>
<feature type="compositionally biased region" description="Low complexity" evidence="1">
    <location>
        <begin position="663"/>
        <end position="686"/>
    </location>
</feature>
<evidence type="ECO:0000256" key="1">
    <source>
        <dbReference type="SAM" id="MobiDB-lite"/>
    </source>
</evidence>
<organism evidence="2 3">
    <name type="scientific">Pandoraea commovens</name>
    <dbReference type="NCBI Taxonomy" id="2508289"/>
    <lineage>
        <taxon>Bacteria</taxon>
        <taxon>Pseudomonadati</taxon>
        <taxon>Pseudomonadota</taxon>
        <taxon>Betaproteobacteria</taxon>
        <taxon>Burkholderiales</taxon>
        <taxon>Burkholderiaceae</taxon>
        <taxon>Pandoraea</taxon>
    </lineage>
</organism>
<evidence type="ECO:0000313" key="2">
    <source>
        <dbReference type="EMBL" id="VVD97376.1"/>
    </source>
</evidence>
<protein>
    <submittedName>
        <fullName evidence="2">Uncharacterized protein</fullName>
    </submittedName>
</protein>
<gene>
    <name evidence="2" type="ORF">PCO31010_01965</name>
</gene>
<dbReference type="RefSeq" id="WP_150664041.1">
    <property type="nucleotide sequence ID" value="NZ_CABPSA010000002.1"/>
</dbReference>
<feature type="compositionally biased region" description="Basic residues" evidence="1">
    <location>
        <begin position="1"/>
        <end position="13"/>
    </location>
</feature>
<dbReference type="EMBL" id="CABPSA010000002">
    <property type="protein sequence ID" value="VVD97376.1"/>
    <property type="molecule type" value="Genomic_DNA"/>
</dbReference>
<proteinExistence type="predicted"/>